<evidence type="ECO:0000256" key="1">
    <source>
        <dbReference type="ARBA" id="ARBA00008791"/>
    </source>
</evidence>
<comment type="similarity">
    <text evidence="1">Belongs to the universal stress protein A family.</text>
</comment>
<dbReference type="Proteomes" id="UP000294901">
    <property type="component" value="Unassembled WGS sequence"/>
</dbReference>
<dbReference type="RefSeq" id="WP_133871209.1">
    <property type="nucleotide sequence ID" value="NZ_BOMD01000103.1"/>
</dbReference>
<gene>
    <name evidence="3" type="ORF">C8E87_0037</name>
</gene>
<evidence type="ECO:0000313" key="3">
    <source>
        <dbReference type="EMBL" id="TDO36467.1"/>
    </source>
</evidence>
<comment type="caution">
    <text evidence="3">The sequence shown here is derived from an EMBL/GenBank/DDBJ whole genome shotgun (WGS) entry which is preliminary data.</text>
</comment>
<evidence type="ECO:0000259" key="2">
    <source>
        <dbReference type="Pfam" id="PF00582"/>
    </source>
</evidence>
<name>A0A4R6JL25_9ACTN</name>
<dbReference type="AlphaFoldDB" id="A0A4R6JL25"/>
<evidence type="ECO:0000313" key="4">
    <source>
        <dbReference type="Proteomes" id="UP000294901"/>
    </source>
</evidence>
<dbReference type="InterPro" id="IPR006016">
    <property type="entry name" value="UspA"/>
</dbReference>
<dbReference type="Pfam" id="PF00582">
    <property type="entry name" value="Usp"/>
    <property type="match status" value="2"/>
</dbReference>
<feature type="domain" description="UspA" evidence="2">
    <location>
        <begin position="8"/>
        <end position="154"/>
    </location>
</feature>
<dbReference type="PANTHER" id="PTHR46268">
    <property type="entry name" value="STRESS RESPONSE PROTEIN NHAX"/>
    <property type="match status" value="1"/>
</dbReference>
<dbReference type="InterPro" id="IPR014729">
    <property type="entry name" value="Rossmann-like_a/b/a_fold"/>
</dbReference>
<dbReference type="PRINTS" id="PR01438">
    <property type="entry name" value="UNVRSLSTRESS"/>
</dbReference>
<protein>
    <submittedName>
        <fullName evidence="3">Nucleotide-binding universal stress UspA family protein</fullName>
    </submittedName>
</protein>
<dbReference type="PANTHER" id="PTHR46268:SF6">
    <property type="entry name" value="UNIVERSAL STRESS PROTEIN UP12"/>
    <property type="match status" value="1"/>
</dbReference>
<dbReference type="Gene3D" id="3.40.50.620">
    <property type="entry name" value="HUPs"/>
    <property type="match status" value="1"/>
</dbReference>
<reference evidence="3 4" key="1">
    <citation type="submission" date="2019-03" db="EMBL/GenBank/DDBJ databases">
        <title>Sequencing the genomes of 1000 actinobacteria strains.</title>
        <authorList>
            <person name="Klenk H.-P."/>
        </authorList>
    </citation>
    <scope>NUCLEOTIDE SEQUENCE [LARGE SCALE GENOMIC DNA]</scope>
    <source>
        <strain evidence="3 4">DSM 43805</strain>
    </source>
</reference>
<sequence length="283" mass="30014">MVEPTGIRVIVGYDGSPASTTAIEAGARLFPGAQAWITHLWTPPFASEEMRRRLWRGTAHVNEFVAAVEREGRFEADRVAGVGTTLARAAGWEAEPLVERSFGGEGLQFTQLAEKLRPDLVLLGSRGLGGAKAVLGSVSDMVVHYSPAPVLVLPHPLLIDEYEALADGPVVIGWDDSDGARSALAAVERLFPKREKVLVAVGDSADSEDRDVVRLPAGRGASARAVAEVLAGDARERRAAVVAVGSRGRSMIREILLGSVAMATLHRAHRPVLVVPGNRSGDA</sequence>
<proteinExistence type="inferred from homology"/>
<dbReference type="InterPro" id="IPR006015">
    <property type="entry name" value="Universal_stress_UspA"/>
</dbReference>
<dbReference type="EMBL" id="SNWR01000001">
    <property type="protein sequence ID" value="TDO36467.1"/>
    <property type="molecule type" value="Genomic_DNA"/>
</dbReference>
<feature type="domain" description="UspA" evidence="2">
    <location>
        <begin position="233"/>
        <end position="276"/>
    </location>
</feature>
<organism evidence="3 4">
    <name type="scientific">Paractinoplanes brasiliensis</name>
    <dbReference type="NCBI Taxonomy" id="52695"/>
    <lineage>
        <taxon>Bacteria</taxon>
        <taxon>Bacillati</taxon>
        <taxon>Actinomycetota</taxon>
        <taxon>Actinomycetes</taxon>
        <taxon>Micromonosporales</taxon>
        <taxon>Micromonosporaceae</taxon>
        <taxon>Paractinoplanes</taxon>
    </lineage>
</organism>
<keyword evidence="4" id="KW-1185">Reference proteome</keyword>
<accession>A0A4R6JL25</accession>
<dbReference type="OrthoDB" id="3473874at2"/>
<dbReference type="SUPFAM" id="SSF52402">
    <property type="entry name" value="Adenine nucleotide alpha hydrolases-like"/>
    <property type="match status" value="2"/>
</dbReference>
<dbReference type="Gene3D" id="3.40.50.12370">
    <property type="match status" value="1"/>
</dbReference>